<proteinExistence type="predicted"/>
<organism evidence="2 3">
    <name type="scientific">Arthrobacter russicus</name>
    <dbReference type="NCBI Taxonomy" id="172040"/>
    <lineage>
        <taxon>Bacteria</taxon>
        <taxon>Bacillati</taxon>
        <taxon>Actinomycetota</taxon>
        <taxon>Actinomycetes</taxon>
        <taxon>Micrococcales</taxon>
        <taxon>Micrococcaceae</taxon>
        <taxon>Arthrobacter</taxon>
    </lineage>
</organism>
<protein>
    <submittedName>
        <fullName evidence="2">Membrane protein</fullName>
    </submittedName>
</protein>
<keyword evidence="3" id="KW-1185">Reference proteome</keyword>
<name>A0ABU1J8N3_9MICC</name>
<dbReference type="Proteomes" id="UP001185069">
    <property type="component" value="Unassembled WGS sequence"/>
</dbReference>
<sequence>MTSELEWISIGIIVVLFMLGWVVIQRGGRGGE</sequence>
<keyword evidence="1" id="KW-0472">Membrane</keyword>
<evidence type="ECO:0000313" key="3">
    <source>
        <dbReference type="Proteomes" id="UP001185069"/>
    </source>
</evidence>
<dbReference type="EMBL" id="JAVDQF010000001">
    <property type="protein sequence ID" value="MDR6268774.1"/>
    <property type="molecule type" value="Genomic_DNA"/>
</dbReference>
<feature type="transmembrane region" description="Helical" evidence="1">
    <location>
        <begin position="6"/>
        <end position="24"/>
    </location>
</feature>
<reference evidence="2 3" key="1">
    <citation type="submission" date="2023-07" db="EMBL/GenBank/DDBJ databases">
        <title>Sequencing the genomes of 1000 actinobacteria strains.</title>
        <authorList>
            <person name="Klenk H.-P."/>
        </authorList>
    </citation>
    <scope>NUCLEOTIDE SEQUENCE [LARGE SCALE GENOMIC DNA]</scope>
    <source>
        <strain evidence="2 3">DSM 14555</strain>
    </source>
</reference>
<evidence type="ECO:0000256" key="1">
    <source>
        <dbReference type="SAM" id="Phobius"/>
    </source>
</evidence>
<accession>A0ABU1J8N3</accession>
<keyword evidence="1" id="KW-0812">Transmembrane</keyword>
<gene>
    <name evidence="2" type="ORF">JOE69_001012</name>
</gene>
<evidence type="ECO:0000313" key="2">
    <source>
        <dbReference type="EMBL" id="MDR6268774.1"/>
    </source>
</evidence>
<comment type="caution">
    <text evidence="2">The sequence shown here is derived from an EMBL/GenBank/DDBJ whole genome shotgun (WGS) entry which is preliminary data.</text>
</comment>
<keyword evidence="1" id="KW-1133">Transmembrane helix</keyword>